<dbReference type="Gene3D" id="3.40.1360.10">
    <property type="match status" value="1"/>
</dbReference>
<proteinExistence type="predicted"/>
<sequence>MKKERFDCKTARNIPVESVLSRIGLFPKRNLEKDAWYLSPFRSETKASFKVSKVLNRWYDHGEGRGGNVIDLVILLKNCTVSEALNFLKEESESFSFQQPKQSKRKETKNYEIVNIDKIKNPTLISYLQSRKIDVSLAKKYCKELHYSVGTSEAKSNSNVKTYYAIAFKNDLEGYEIRNKFFKGCLGKKSITTILNQSCTASLFESWSDFLSYLTLKSMIPDEDFIILNSTSLIKKTEKLLNRYHTLKVFFDNDAAGKNILDFVKNKANSNVLDCSVHYSSHEDLNEYLVNVKKRAV</sequence>
<dbReference type="GO" id="GO:0006260">
    <property type="term" value="P:DNA replication"/>
    <property type="evidence" value="ECO:0007669"/>
    <property type="project" value="InterPro"/>
</dbReference>
<name>A0A4Q0P524_9FLAO</name>
<dbReference type="RefSeq" id="WP_164916338.1">
    <property type="nucleotide sequence ID" value="NZ_QOVM01000006.1"/>
</dbReference>
<reference evidence="1 2" key="1">
    <citation type="submission" date="2018-07" db="EMBL/GenBank/DDBJ databases">
        <title>Leeuwenhoekiella genomics.</title>
        <authorList>
            <person name="Tahon G."/>
            <person name="Willems A."/>
        </authorList>
    </citation>
    <scope>NUCLEOTIDE SEQUENCE [LARGE SCALE GENOMIC DNA]</scope>
    <source>
        <strain evidence="1 2">LMG 22550</strain>
    </source>
</reference>
<accession>A0A4Q0P524</accession>
<protein>
    <submittedName>
        <fullName evidence="1">Toprim domain-containing protein</fullName>
    </submittedName>
</protein>
<dbReference type="AlphaFoldDB" id="A0A4Q0P524"/>
<dbReference type="GO" id="GO:0003677">
    <property type="term" value="F:DNA binding"/>
    <property type="evidence" value="ECO:0007669"/>
    <property type="project" value="InterPro"/>
</dbReference>
<dbReference type="EMBL" id="QOVM01000006">
    <property type="protein sequence ID" value="RXG21126.1"/>
    <property type="molecule type" value="Genomic_DNA"/>
</dbReference>
<gene>
    <name evidence="1" type="ORF">DSM00_2643</name>
</gene>
<dbReference type="GO" id="GO:0008270">
    <property type="term" value="F:zinc ion binding"/>
    <property type="evidence" value="ECO:0007669"/>
    <property type="project" value="InterPro"/>
</dbReference>
<dbReference type="Gene3D" id="3.90.580.10">
    <property type="entry name" value="Zinc finger, CHC2-type domain"/>
    <property type="match status" value="1"/>
</dbReference>
<dbReference type="Proteomes" id="UP000289238">
    <property type="component" value="Unassembled WGS sequence"/>
</dbReference>
<comment type="caution">
    <text evidence="1">The sequence shown here is derived from an EMBL/GenBank/DDBJ whole genome shotgun (WGS) entry which is preliminary data.</text>
</comment>
<dbReference type="Pfam" id="PF13155">
    <property type="entry name" value="Toprim_2"/>
    <property type="match status" value="1"/>
</dbReference>
<evidence type="ECO:0000313" key="1">
    <source>
        <dbReference type="EMBL" id="RXG21126.1"/>
    </source>
</evidence>
<evidence type="ECO:0000313" key="2">
    <source>
        <dbReference type="Proteomes" id="UP000289238"/>
    </source>
</evidence>
<dbReference type="SUPFAM" id="SSF57783">
    <property type="entry name" value="Zinc beta-ribbon"/>
    <property type="match status" value="1"/>
</dbReference>
<keyword evidence="2" id="KW-1185">Reference proteome</keyword>
<dbReference type="InterPro" id="IPR036977">
    <property type="entry name" value="DNA_primase_Znf_CHC2"/>
</dbReference>
<organism evidence="1 2">
    <name type="scientific">Leeuwenhoekiella aequorea</name>
    <dbReference type="NCBI Taxonomy" id="283736"/>
    <lineage>
        <taxon>Bacteria</taxon>
        <taxon>Pseudomonadati</taxon>
        <taxon>Bacteroidota</taxon>
        <taxon>Flavobacteriia</taxon>
        <taxon>Flavobacteriales</taxon>
        <taxon>Flavobacteriaceae</taxon>
        <taxon>Leeuwenhoekiella</taxon>
    </lineage>
</organism>